<gene>
    <name evidence="3" type="ORF">HHU12_24170</name>
</gene>
<dbReference type="RefSeq" id="WP_169659309.1">
    <property type="nucleotide sequence ID" value="NZ_JABANE010000085.1"/>
</dbReference>
<evidence type="ECO:0000313" key="3">
    <source>
        <dbReference type="EMBL" id="NME71087.1"/>
    </source>
</evidence>
<feature type="domain" description="Capsule synthesis protein CapA" evidence="2">
    <location>
        <begin position="25"/>
        <end position="249"/>
    </location>
</feature>
<dbReference type="EMBL" id="JABANE010000085">
    <property type="protein sequence ID" value="NME71087.1"/>
    <property type="molecule type" value="Genomic_DNA"/>
</dbReference>
<dbReference type="Proteomes" id="UP000576082">
    <property type="component" value="Unassembled WGS sequence"/>
</dbReference>
<sequence length="469" mass="53740">MLNKLTFLLLISCLFSCQKKDDKLKIVLTGDVLLDRGVAYRMRIHGDSLLVNAFKPFKGQDFTVINLEGTITATGPKQNDRYNFKSDEKCAGLLKEAGVTHVSIANNHIYDFGKEGYDNTINAIKKHQFQVVGHENKPSILEKGGKRCAILSASLLEHNEFLAISSVEELKQSVQKFVAQHENIPLIVYLHWGYEMQAVPLQWQRELAMQLIDLGVDAIVGHHPHVTQTIEYIKDKPVIYSLGNFVADPYMTDARSSYVVELEIDQEIEAVKLTPVAIKNCFPKTMALNDQMTALKRHLRFSNVSLYHDDQYWKLMQTKNINFSEPTDIWMISEKNTISMLKKFSEKSYLLKLQKGEVMTNVLQLHGSLSEYHIADINNDDHLDVLIGITKKVKFDSTLKKRVNIYTYKDKALKPLWLGTKLVNDVESFGVLKKNEKNYLTTVETLNENEKVERIYEWDDFGFALTELN</sequence>
<reference evidence="3 4" key="1">
    <citation type="submission" date="2020-04" db="EMBL/GenBank/DDBJ databases">
        <title>Flammeovirga sp. SR4, a novel species isolated from seawater.</title>
        <authorList>
            <person name="Wang X."/>
        </authorList>
    </citation>
    <scope>NUCLEOTIDE SEQUENCE [LARGE SCALE GENOMIC DNA]</scope>
    <source>
        <strain evidence="3 4">ATCC 23126</strain>
    </source>
</reference>
<accession>A0A7X9RYG1</accession>
<dbReference type="InterPro" id="IPR052169">
    <property type="entry name" value="CW_Biosynth-Accessory"/>
</dbReference>
<organism evidence="3 4">
    <name type="scientific">Flammeovirga aprica JL-4</name>
    <dbReference type="NCBI Taxonomy" id="694437"/>
    <lineage>
        <taxon>Bacteria</taxon>
        <taxon>Pseudomonadati</taxon>
        <taxon>Bacteroidota</taxon>
        <taxon>Cytophagia</taxon>
        <taxon>Cytophagales</taxon>
        <taxon>Flammeovirgaceae</taxon>
        <taxon>Flammeovirga</taxon>
    </lineage>
</organism>
<dbReference type="PANTHER" id="PTHR33393:SF12">
    <property type="entry name" value="CAPSULE BIOSYNTHESIS PROTEIN CAPA"/>
    <property type="match status" value="1"/>
</dbReference>
<dbReference type="CDD" id="cd07381">
    <property type="entry name" value="MPP_CapA"/>
    <property type="match status" value="1"/>
</dbReference>
<dbReference type="Gene3D" id="3.60.21.10">
    <property type="match status" value="1"/>
</dbReference>
<evidence type="ECO:0000259" key="2">
    <source>
        <dbReference type="SMART" id="SM00854"/>
    </source>
</evidence>
<dbReference type="InterPro" id="IPR029052">
    <property type="entry name" value="Metallo-depent_PP-like"/>
</dbReference>
<dbReference type="InterPro" id="IPR019079">
    <property type="entry name" value="Capsule_synth_CapA"/>
</dbReference>
<evidence type="ECO:0000313" key="4">
    <source>
        <dbReference type="Proteomes" id="UP000576082"/>
    </source>
</evidence>
<name>A0A7X9RYG1_9BACT</name>
<dbReference type="SMART" id="SM00854">
    <property type="entry name" value="PGA_cap"/>
    <property type="match status" value="1"/>
</dbReference>
<proteinExistence type="inferred from homology"/>
<keyword evidence="4" id="KW-1185">Reference proteome</keyword>
<comment type="caution">
    <text evidence="3">The sequence shown here is derived from an EMBL/GenBank/DDBJ whole genome shotgun (WGS) entry which is preliminary data.</text>
</comment>
<evidence type="ECO:0000256" key="1">
    <source>
        <dbReference type="ARBA" id="ARBA00005662"/>
    </source>
</evidence>
<dbReference type="SUPFAM" id="SSF56300">
    <property type="entry name" value="Metallo-dependent phosphatases"/>
    <property type="match status" value="1"/>
</dbReference>
<dbReference type="PANTHER" id="PTHR33393">
    <property type="entry name" value="POLYGLUTAMINE SYNTHESIS ACCESSORY PROTEIN RV0574C-RELATED"/>
    <property type="match status" value="1"/>
</dbReference>
<protein>
    <submittedName>
        <fullName evidence="3">CapA family protein</fullName>
    </submittedName>
</protein>
<dbReference type="Pfam" id="PF09587">
    <property type="entry name" value="PGA_cap"/>
    <property type="match status" value="1"/>
</dbReference>
<comment type="similarity">
    <text evidence="1">Belongs to the CapA family.</text>
</comment>
<dbReference type="AlphaFoldDB" id="A0A7X9RYG1"/>